<dbReference type="PANTHER" id="PTHR39757">
    <property type="match status" value="1"/>
</dbReference>
<protein>
    <submittedName>
        <fullName evidence="1">Lycopene beta-cyclase</fullName>
    </submittedName>
</protein>
<evidence type="ECO:0000313" key="1">
    <source>
        <dbReference type="EMBL" id="SOC53522.1"/>
    </source>
</evidence>
<gene>
    <name evidence="1" type="ORF">SAMN05421879_1029</name>
</gene>
<dbReference type="Gene3D" id="3.50.50.60">
    <property type="entry name" value="FAD/NAD(P)-binding domain"/>
    <property type="match status" value="1"/>
</dbReference>
<dbReference type="AlphaFoldDB" id="A0A285VHH3"/>
<dbReference type="Pfam" id="PF05834">
    <property type="entry name" value="Lycopene_cycl"/>
    <property type="match status" value="1"/>
</dbReference>
<sequence>MPVTDSPPTPAHDVAVVGLGPAGRALASRCAARGLSVLAVDPRPDAVWSPTYGVWEDELGGLPSSVVRWRVSDPQIRVHGVHPLRRPYVVLDNVALQAALPLDGVEVRRARLDDAEVAALRSEARVVVDARGARPGGPAPDDPAPAQTAYGIVVPAEASAPALQGAEALLMDWRTDWSPDPRPTATPTFLYAIPLGLGEVLLEETCLAAAPGVPVEELKQRLRRRLLARGVDPGVVDHPLGREVVRIPMRGRDRPPPAGTLAVGTAGRGGHLVTGYSVAHSLARGESLARTLAEGGRPQRADPTGPADLFREAGLRALLRLDTAGTLALFEAFGQLPPQRQRDFMSRDSGAGGLARAMWGMFSGMPWAARAELVRATLGWPRPGSVRG</sequence>
<dbReference type="PANTHER" id="PTHR39757:SF5">
    <property type="entry name" value="OS02G0190600 PROTEIN"/>
    <property type="match status" value="1"/>
</dbReference>
<keyword evidence="2" id="KW-1185">Reference proteome</keyword>
<organism evidence="1 2">
    <name type="scientific">Ornithinimicrobium cerasi</name>
    <dbReference type="NCBI Taxonomy" id="2248773"/>
    <lineage>
        <taxon>Bacteria</taxon>
        <taxon>Bacillati</taxon>
        <taxon>Actinomycetota</taxon>
        <taxon>Actinomycetes</taxon>
        <taxon>Micrococcales</taxon>
        <taxon>Ornithinimicrobiaceae</taxon>
        <taxon>Ornithinimicrobium</taxon>
    </lineage>
</organism>
<proteinExistence type="predicted"/>
<dbReference type="Proteomes" id="UP000219688">
    <property type="component" value="Unassembled WGS sequence"/>
</dbReference>
<dbReference type="SUPFAM" id="SSF51905">
    <property type="entry name" value="FAD/NAD(P)-binding domain"/>
    <property type="match status" value="1"/>
</dbReference>
<dbReference type="EMBL" id="OBQK01000002">
    <property type="protein sequence ID" value="SOC53522.1"/>
    <property type="molecule type" value="Genomic_DNA"/>
</dbReference>
<accession>A0A285VHH3</accession>
<dbReference type="InterPro" id="IPR036188">
    <property type="entry name" value="FAD/NAD-bd_sf"/>
</dbReference>
<name>A0A285VHH3_9MICO</name>
<evidence type="ECO:0000313" key="2">
    <source>
        <dbReference type="Proteomes" id="UP000219688"/>
    </source>
</evidence>
<reference evidence="2" key="1">
    <citation type="submission" date="2017-08" db="EMBL/GenBank/DDBJ databases">
        <authorList>
            <person name="Varghese N."/>
            <person name="Submissions S."/>
        </authorList>
    </citation>
    <scope>NUCLEOTIDE SEQUENCE [LARGE SCALE GENOMIC DNA]</scope>
    <source>
        <strain evidence="2">USBA17B2</strain>
    </source>
</reference>